<dbReference type="RefSeq" id="WP_175134453.1">
    <property type="nucleotide sequence ID" value="NZ_CADIJV010000023.1"/>
</dbReference>
<gene>
    <name evidence="1" type="ORF">LMG26788_04381</name>
</gene>
<evidence type="ECO:0008006" key="3">
    <source>
        <dbReference type="Google" id="ProtNLM"/>
    </source>
</evidence>
<accession>A0A6S7EBH4</accession>
<proteinExistence type="predicted"/>
<dbReference type="AlphaFoldDB" id="A0A6S7EBH4"/>
<dbReference type="SUPFAM" id="SSF69635">
    <property type="entry name" value="Type III secretory system chaperone-like"/>
    <property type="match status" value="1"/>
</dbReference>
<organism evidence="1 2">
    <name type="scientific">Achromobacter pulmonis</name>
    <dbReference type="NCBI Taxonomy" id="1389932"/>
    <lineage>
        <taxon>Bacteria</taxon>
        <taxon>Pseudomonadati</taxon>
        <taxon>Pseudomonadota</taxon>
        <taxon>Betaproteobacteria</taxon>
        <taxon>Burkholderiales</taxon>
        <taxon>Alcaligenaceae</taxon>
        <taxon>Achromobacter</taxon>
    </lineage>
</organism>
<evidence type="ECO:0000313" key="2">
    <source>
        <dbReference type="Proteomes" id="UP000494203"/>
    </source>
</evidence>
<dbReference type="Proteomes" id="UP000494203">
    <property type="component" value="Unassembled WGS sequence"/>
</dbReference>
<name>A0A6S7EBH4_9BURK</name>
<dbReference type="EMBL" id="CADIKZ010000013">
    <property type="protein sequence ID" value="CAB3903061.1"/>
    <property type="molecule type" value="Genomic_DNA"/>
</dbReference>
<sequence length="126" mass="13800">MNSLDRALGAFGESIGLERLALGPRGNLALQLDSGRRVAIEAAATEVLVYVSDPVPYDAAPRLLRAWRRAHHAHLDGAPVQAALREQDGIPRLLALTRLPIDHSDAPALRQAVERLARWLDDTRTD</sequence>
<reference evidence="1 2" key="1">
    <citation type="submission" date="2020-04" db="EMBL/GenBank/DDBJ databases">
        <authorList>
            <person name="De Canck E."/>
        </authorList>
    </citation>
    <scope>NUCLEOTIDE SEQUENCE [LARGE SCALE GENOMIC DNA]</scope>
    <source>
        <strain evidence="1 2">LMG 26788</strain>
    </source>
</reference>
<protein>
    <recommendedName>
        <fullName evidence="3">Type III secretion chaperone SycN</fullName>
    </recommendedName>
</protein>
<evidence type="ECO:0000313" key="1">
    <source>
        <dbReference type="EMBL" id="CAB3903061.1"/>
    </source>
</evidence>
<keyword evidence="2" id="KW-1185">Reference proteome</keyword>
<dbReference type="Gene3D" id="3.30.1460.10">
    <property type="match status" value="1"/>
</dbReference>